<dbReference type="SUPFAM" id="SSF53822">
    <property type="entry name" value="Periplasmic binding protein-like I"/>
    <property type="match status" value="1"/>
</dbReference>
<dbReference type="PANTHER" id="PTHR30146:SF144">
    <property type="entry name" value="LACI-FAMILY TRANSCRIPTION REGULATOR"/>
    <property type="match status" value="1"/>
</dbReference>
<dbReference type="Gene3D" id="1.10.260.40">
    <property type="entry name" value="lambda repressor-like DNA-binding domains"/>
    <property type="match status" value="1"/>
</dbReference>
<dbReference type="SMART" id="SM00354">
    <property type="entry name" value="HTH_LACI"/>
    <property type="match status" value="1"/>
</dbReference>
<keyword evidence="1" id="KW-0805">Transcription regulation</keyword>
<evidence type="ECO:0000313" key="6">
    <source>
        <dbReference type="Proteomes" id="UP000243525"/>
    </source>
</evidence>
<organism evidence="5 6">
    <name type="scientific">Mangrovibacterium marinum</name>
    <dbReference type="NCBI Taxonomy" id="1639118"/>
    <lineage>
        <taxon>Bacteria</taxon>
        <taxon>Pseudomonadati</taxon>
        <taxon>Bacteroidota</taxon>
        <taxon>Bacteroidia</taxon>
        <taxon>Marinilabiliales</taxon>
        <taxon>Prolixibacteraceae</taxon>
        <taxon>Mangrovibacterium</taxon>
    </lineage>
</organism>
<dbReference type="RefSeq" id="WP_107823588.1">
    <property type="nucleotide sequence ID" value="NZ_OY782574.1"/>
</dbReference>
<proteinExistence type="predicted"/>
<keyword evidence="6" id="KW-1185">Reference proteome</keyword>
<dbReference type="PROSITE" id="PS00356">
    <property type="entry name" value="HTH_LACI_1"/>
    <property type="match status" value="1"/>
</dbReference>
<dbReference type="Pfam" id="PF13407">
    <property type="entry name" value="Peripla_BP_4"/>
    <property type="match status" value="1"/>
</dbReference>
<dbReference type="CDD" id="cd01392">
    <property type="entry name" value="HTH_LacI"/>
    <property type="match status" value="1"/>
</dbReference>
<evidence type="ECO:0000313" key="5">
    <source>
        <dbReference type="EMBL" id="PTN06283.1"/>
    </source>
</evidence>
<dbReference type="Gene3D" id="3.40.50.2300">
    <property type="match status" value="2"/>
</dbReference>
<name>A0A2T5BY17_9BACT</name>
<dbReference type="PROSITE" id="PS50932">
    <property type="entry name" value="HTH_LACI_2"/>
    <property type="match status" value="1"/>
</dbReference>
<protein>
    <submittedName>
        <fullName evidence="5">LacI family transcriptional regulator</fullName>
    </submittedName>
</protein>
<dbReference type="AlphaFoldDB" id="A0A2T5BY17"/>
<feature type="domain" description="HTH lacI-type" evidence="4">
    <location>
        <begin position="7"/>
        <end position="61"/>
    </location>
</feature>
<dbReference type="GO" id="GO:0000976">
    <property type="term" value="F:transcription cis-regulatory region binding"/>
    <property type="evidence" value="ECO:0007669"/>
    <property type="project" value="TreeGrafter"/>
</dbReference>
<keyword evidence="3" id="KW-0804">Transcription</keyword>
<dbReference type="InterPro" id="IPR028082">
    <property type="entry name" value="Peripla_BP_I"/>
</dbReference>
<accession>A0A2T5BY17</accession>
<evidence type="ECO:0000256" key="3">
    <source>
        <dbReference type="ARBA" id="ARBA00023163"/>
    </source>
</evidence>
<sequence length="366" mass="41550">MAKKSIARIKDIAERAKVSTGTVDRVLHNRGRVSEDVKQRVLAIVKELNYEPNILAQALKSSRKFTLAALTPDPKADEYWEAPMQGIEQAEHDHRQFGLEVKIHTFNPADQNSFKDTISKIDKNSYDGILLAPIFGTESLSYMSEWKSAGIPFCLFNTHIPDYEPLTYIGQDSYQSGILAAKLLHYGHPAPTTFVVAHVDEDLKNSPHLIRKEIGFTDYFQQANLSDFNIVKLELNDRNNKAAFYGQLERFLAEHPDTSGIFVTNSRAFHIAAFLEEKQLGHIRLIGYDLLPQNIDYLNADRINFIINQNPFSQGYFGIKTLADFLIFKIKPAAIKYLPLDLITKENLRYYLNSSSSVADILSIQH</sequence>
<dbReference type="GO" id="GO:0003700">
    <property type="term" value="F:DNA-binding transcription factor activity"/>
    <property type="evidence" value="ECO:0007669"/>
    <property type="project" value="TreeGrafter"/>
</dbReference>
<dbReference type="EMBL" id="QAAD01000023">
    <property type="protein sequence ID" value="PTN06283.1"/>
    <property type="molecule type" value="Genomic_DNA"/>
</dbReference>
<dbReference type="SUPFAM" id="SSF47413">
    <property type="entry name" value="lambda repressor-like DNA-binding domains"/>
    <property type="match status" value="1"/>
</dbReference>
<comment type="caution">
    <text evidence="5">The sequence shown here is derived from an EMBL/GenBank/DDBJ whole genome shotgun (WGS) entry which is preliminary data.</text>
</comment>
<dbReference type="Pfam" id="PF00356">
    <property type="entry name" value="LacI"/>
    <property type="match status" value="1"/>
</dbReference>
<evidence type="ECO:0000256" key="2">
    <source>
        <dbReference type="ARBA" id="ARBA00023125"/>
    </source>
</evidence>
<dbReference type="PANTHER" id="PTHR30146">
    <property type="entry name" value="LACI-RELATED TRANSCRIPTIONAL REPRESSOR"/>
    <property type="match status" value="1"/>
</dbReference>
<dbReference type="Proteomes" id="UP000243525">
    <property type="component" value="Unassembled WGS sequence"/>
</dbReference>
<dbReference type="InterPro" id="IPR025997">
    <property type="entry name" value="SBP_2_dom"/>
</dbReference>
<evidence type="ECO:0000256" key="1">
    <source>
        <dbReference type="ARBA" id="ARBA00023015"/>
    </source>
</evidence>
<dbReference type="InterPro" id="IPR000843">
    <property type="entry name" value="HTH_LacI"/>
</dbReference>
<evidence type="ECO:0000259" key="4">
    <source>
        <dbReference type="PROSITE" id="PS50932"/>
    </source>
</evidence>
<gene>
    <name evidence="5" type="ORF">C8N47_1234</name>
</gene>
<dbReference type="OrthoDB" id="628703at2"/>
<keyword evidence="2" id="KW-0238">DNA-binding</keyword>
<reference evidence="5 6" key="1">
    <citation type="submission" date="2018-04" db="EMBL/GenBank/DDBJ databases">
        <title>Genomic Encyclopedia of Archaeal and Bacterial Type Strains, Phase II (KMG-II): from individual species to whole genera.</title>
        <authorList>
            <person name="Goeker M."/>
        </authorList>
    </citation>
    <scope>NUCLEOTIDE SEQUENCE [LARGE SCALE GENOMIC DNA]</scope>
    <source>
        <strain evidence="5 6">DSM 28823</strain>
    </source>
</reference>
<dbReference type="InterPro" id="IPR010982">
    <property type="entry name" value="Lambda_DNA-bd_dom_sf"/>
</dbReference>